<dbReference type="EC" id="2.3.3.14" evidence="3 8"/>
<evidence type="ECO:0000256" key="7">
    <source>
        <dbReference type="RuleBase" id="RU003523"/>
    </source>
</evidence>
<evidence type="ECO:0000256" key="6">
    <source>
        <dbReference type="ARBA" id="ARBA00048019"/>
    </source>
</evidence>
<dbReference type="PROSITE" id="PS00816">
    <property type="entry name" value="AIPM_HOMOCIT_SYNTH_2"/>
    <property type="match status" value="1"/>
</dbReference>
<dbReference type="Gene3D" id="1.10.238.260">
    <property type="match status" value="1"/>
</dbReference>
<protein>
    <recommendedName>
        <fullName evidence="4 8">Homocitrate synthase</fullName>
        <ecNumber evidence="3 8">2.3.3.14</ecNumber>
    </recommendedName>
</protein>
<accession>A0AA51MPU7</accession>
<keyword evidence="11" id="KW-0012">Acyltransferase</keyword>
<dbReference type="PANTHER" id="PTHR42880:SF1">
    <property type="entry name" value="ISOPROPYLMALATE_HOMOCITRATE_CITRAMALATE SYNTHASE FAMILY PROTEIN"/>
    <property type="match status" value="1"/>
</dbReference>
<dbReference type="NCBIfam" id="TIGR02660">
    <property type="entry name" value="nifV_homocitr"/>
    <property type="match status" value="1"/>
</dbReference>
<dbReference type="GO" id="GO:0009399">
    <property type="term" value="P:nitrogen fixation"/>
    <property type="evidence" value="ECO:0007669"/>
    <property type="project" value="UniProtKB-UniRule"/>
</dbReference>
<evidence type="ECO:0000256" key="4">
    <source>
        <dbReference type="ARBA" id="ARBA00020735"/>
    </source>
</evidence>
<dbReference type="Gene3D" id="3.20.20.70">
    <property type="entry name" value="Aldolase class I"/>
    <property type="match status" value="1"/>
</dbReference>
<evidence type="ECO:0000256" key="2">
    <source>
        <dbReference type="ARBA" id="ARBA00006154"/>
    </source>
</evidence>
<dbReference type="Proteomes" id="UP001223336">
    <property type="component" value="Unassembled WGS sequence"/>
</dbReference>
<evidence type="ECO:0000313" key="12">
    <source>
        <dbReference type="Proteomes" id="UP001223336"/>
    </source>
</evidence>
<dbReference type="GO" id="GO:0004410">
    <property type="term" value="F:homocitrate synthase activity"/>
    <property type="evidence" value="ECO:0007669"/>
    <property type="project" value="UniProtKB-UniRule"/>
</dbReference>
<evidence type="ECO:0000256" key="8">
    <source>
        <dbReference type="RuleBase" id="RU367143"/>
    </source>
</evidence>
<sequence length="384" mass="41954">MHQQSKRFITINDTTLRDGEQSAGVAFSLSEKLAIARGLDALGVPELEVGIPAMGEEERESIRAVASLGLNARLMVWSRMRRDDILLCRDLGVDMIDISISVSDQQIFHKLKRDRAWVLQQIWAHVQIAKDLGVGVCVGGEDASRADRDFLLQVLATAQAAGAQRFRFADTVGILEPFATHDWMTSLRAHTDMEIEMHAHDDLGLATANSLAAARAGATHVNTTVHGLGERAGNAPLEEVAMGLSRLYGLQCGINLKRFPKLSLLVEKASGRPVGWQKSLVGEGVFTHESGIHVDGLLKDSRNYQGVDPADMGRHHQLVLGKHSGSHGVQRAYALLGISLEHEQAEAILALVRRFSTQHKRPPTADDLQQFLQQTCVAEAAVCH</sequence>
<comment type="similarity">
    <text evidence="2 7">Belongs to the alpha-IPM synthase/homocitrate synthase family.</text>
</comment>
<comment type="function">
    <text evidence="1 8">This protein is a Fe-Mo-cofactor biosynthetic component.</text>
</comment>
<keyword evidence="8" id="KW-0535">Nitrogen fixation</keyword>
<dbReference type="InterPro" id="IPR000891">
    <property type="entry name" value="PYR_CT"/>
</dbReference>
<gene>
    <name evidence="11" type="primary">nifV</name>
    <name evidence="10" type="ORF">RCC75_15765</name>
    <name evidence="11" type="ORF">RCG00_07955</name>
</gene>
<dbReference type="PROSITE" id="PS50991">
    <property type="entry name" value="PYR_CT"/>
    <property type="match status" value="1"/>
</dbReference>
<comment type="catalytic activity">
    <reaction evidence="6 8">
        <text>acetyl-CoA + 2-oxoglutarate + H2O = (2R)-homocitrate + CoA + H(+)</text>
        <dbReference type="Rhea" id="RHEA:12929"/>
        <dbReference type="ChEBI" id="CHEBI:15377"/>
        <dbReference type="ChEBI" id="CHEBI:15378"/>
        <dbReference type="ChEBI" id="CHEBI:16810"/>
        <dbReference type="ChEBI" id="CHEBI:57287"/>
        <dbReference type="ChEBI" id="CHEBI:57288"/>
        <dbReference type="ChEBI" id="CHEBI:58884"/>
        <dbReference type="EC" id="2.3.3.14"/>
    </reaction>
</comment>
<dbReference type="Pfam" id="PF00682">
    <property type="entry name" value="HMGL-like"/>
    <property type="match status" value="1"/>
</dbReference>
<evidence type="ECO:0000313" key="10">
    <source>
        <dbReference type="EMBL" id="MDQ5769997.1"/>
    </source>
</evidence>
<evidence type="ECO:0000256" key="1">
    <source>
        <dbReference type="ARBA" id="ARBA00003050"/>
    </source>
</evidence>
<dbReference type="InterPro" id="IPR013785">
    <property type="entry name" value="Aldolase_TIM"/>
</dbReference>
<dbReference type="SUPFAM" id="SSF51569">
    <property type="entry name" value="Aldolase"/>
    <property type="match status" value="1"/>
</dbReference>
<dbReference type="InterPro" id="IPR002034">
    <property type="entry name" value="AIPM/Hcit_synth_CS"/>
</dbReference>
<keyword evidence="5 7" id="KW-0808">Transferase</keyword>
<evidence type="ECO:0000259" key="9">
    <source>
        <dbReference type="PROSITE" id="PS50991"/>
    </source>
</evidence>
<evidence type="ECO:0000256" key="3">
    <source>
        <dbReference type="ARBA" id="ARBA00012974"/>
    </source>
</evidence>
<dbReference type="PANTHER" id="PTHR42880">
    <property type="entry name" value="HOMOCITRATE SYNTHASE"/>
    <property type="match status" value="1"/>
</dbReference>
<dbReference type="AlphaFoldDB" id="A0AA51MPU7"/>
<organism evidence="11">
    <name type="scientific">Thiothrix subterranea</name>
    <dbReference type="NCBI Taxonomy" id="2735563"/>
    <lineage>
        <taxon>Bacteria</taxon>
        <taxon>Pseudomonadati</taxon>
        <taxon>Pseudomonadota</taxon>
        <taxon>Gammaproteobacteria</taxon>
        <taxon>Thiotrichales</taxon>
        <taxon>Thiotrichaceae</taxon>
        <taxon>Thiothrix</taxon>
    </lineage>
</organism>
<name>A0AA51MPU7_9GAMM</name>
<evidence type="ECO:0000256" key="5">
    <source>
        <dbReference type="ARBA" id="ARBA00022679"/>
    </source>
</evidence>
<dbReference type="GO" id="GO:0019752">
    <property type="term" value="P:carboxylic acid metabolic process"/>
    <property type="evidence" value="ECO:0007669"/>
    <property type="project" value="UniProtKB-UniRule"/>
</dbReference>
<dbReference type="InterPro" id="IPR054691">
    <property type="entry name" value="LeuA/HCS_post-cat"/>
</dbReference>
<dbReference type="EMBL" id="JAVFKN010000024">
    <property type="protein sequence ID" value="MDQ5769997.1"/>
    <property type="molecule type" value="Genomic_DNA"/>
</dbReference>
<dbReference type="RefSeq" id="WP_308135791.1">
    <property type="nucleotide sequence ID" value="NZ_CP133197.1"/>
</dbReference>
<dbReference type="Proteomes" id="UP001229862">
    <property type="component" value="Chromosome"/>
</dbReference>
<dbReference type="EMBL" id="CP133217">
    <property type="protein sequence ID" value="WML88302.1"/>
    <property type="molecule type" value="Genomic_DNA"/>
</dbReference>
<evidence type="ECO:0000313" key="11">
    <source>
        <dbReference type="EMBL" id="WML88302.1"/>
    </source>
</evidence>
<reference evidence="11 12" key="1">
    <citation type="submission" date="2023-08" db="EMBL/GenBank/DDBJ databases">
        <title>New molecular markers tilS and rpoB for phylogenetic and monitoring studies of the genus Thiothrix biodiversity.</title>
        <authorList>
            <person name="Ravin N.V."/>
            <person name="Smolyakov D."/>
            <person name="Markov N.D."/>
            <person name="Beletsky A.V."/>
            <person name="Mardanov A.V."/>
            <person name="Rudenko T.S."/>
            <person name="Grabovich M.Y."/>
        </authorList>
    </citation>
    <scope>NUCLEOTIDE SEQUENCE</scope>
    <source>
        <strain evidence="11">DNT52</strain>
        <strain evidence="10 12">H33</strain>
    </source>
</reference>
<proteinExistence type="inferred from homology"/>
<dbReference type="Pfam" id="PF22617">
    <property type="entry name" value="HCS_D2"/>
    <property type="match status" value="1"/>
</dbReference>
<dbReference type="PROSITE" id="PS00815">
    <property type="entry name" value="AIPM_HOMOCIT_SYNTH_1"/>
    <property type="match status" value="1"/>
</dbReference>
<dbReference type="InterPro" id="IPR013477">
    <property type="entry name" value="NifV/FrbC"/>
</dbReference>
<feature type="domain" description="Pyruvate carboxyltransferase" evidence="9">
    <location>
        <begin position="9"/>
        <end position="260"/>
    </location>
</feature>
<keyword evidence="12" id="KW-1185">Reference proteome</keyword>
<dbReference type="CDD" id="cd07939">
    <property type="entry name" value="DRE_TIM_NifV"/>
    <property type="match status" value="1"/>
</dbReference>